<dbReference type="CDD" id="cd18104">
    <property type="entry name" value="SpoU-like_RNA-MTase"/>
    <property type="match status" value="1"/>
</dbReference>
<dbReference type="Proteomes" id="UP001290861">
    <property type="component" value="Unassembled WGS sequence"/>
</dbReference>
<evidence type="ECO:0000259" key="4">
    <source>
        <dbReference type="SMART" id="SM00967"/>
    </source>
</evidence>
<gene>
    <name evidence="5" type="ORF">P9H32_04365</name>
</gene>
<dbReference type="InterPro" id="IPR001537">
    <property type="entry name" value="SpoU_MeTrfase"/>
</dbReference>
<dbReference type="PANTHER" id="PTHR43191">
    <property type="entry name" value="RRNA METHYLTRANSFERASE 3"/>
    <property type="match status" value="1"/>
</dbReference>
<comment type="similarity">
    <text evidence="1">Belongs to the class IV-like SAM-binding methyltransferase superfamily. RNA methyltransferase TrmH family.</text>
</comment>
<dbReference type="RefSeq" id="WP_322607654.1">
    <property type="nucleotide sequence ID" value="NZ_JARVCO010000006.1"/>
</dbReference>
<keyword evidence="2 5" id="KW-0489">Methyltransferase</keyword>
<dbReference type="Gene3D" id="3.30.1330.30">
    <property type="match status" value="1"/>
</dbReference>
<dbReference type="Gene3D" id="3.40.1280.10">
    <property type="match status" value="1"/>
</dbReference>
<comment type="caution">
    <text evidence="5">The sequence shown here is derived from an EMBL/GenBank/DDBJ whole genome shotgun (WGS) entry which is preliminary data.</text>
</comment>
<feature type="domain" description="RNA 2-O ribose methyltransferase substrate binding" evidence="4">
    <location>
        <begin position="34"/>
        <end position="110"/>
    </location>
</feature>
<dbReference type="SMART" id="SM00967">
    <property type="entry name" value="SpoU_sub_bind"/>
    <property type="match status" value="1"/>
</dbReference>
<protein>
    <submittedName>
        <fullName evidence="5">RNA methyltransferase</fullName>
    </submittedName>
</protein>
<dbReference type="InterPro" id="IPR029026">
    <property type="entry name" value="tRNA_m1G_MTases_N"/>
</dbReference>
<dbReference type="SUPFAM" id="SSF75217">
    <property type="entry name" value="alpha/beta knot"/>
    <property type="match status" value="1"/>
</dbReference>
<dbReference type="GO" id="GO:0008168">
    <property type="term" value="F:methyltransferase activity"/>
    <property type="evidence" value="ECO:0007669"/>
    <property type="project" value="UniProtKB-KW"/>
</dbReference>
<dbReference type="EMBL" id="JARVCO010000006">
    <property type="protein sequence ID" value="MDZ8117851.1"/>
    <property type="molecule type" value="Genomic_DNA"/>
</dbReference>
<dbReference type="Pfam" id="PF22435">
    <property type="entry name" value="MRM3-like_sub_bind"/>
    <property type="match status" value="1"/>
</dbReference>
<dbReference type="InterPro" id="IPR029028">
    <property type="entry name" value="Alpha/beta_knot_MTases"/>
</dbReference>
<dbReference type="SUPFAM" id="SSF55315">
    <property type="entry name" value="L30e-like"/>
    <property type="match status" value="1"/>
</dbReference>
<proteinExistence type="inferred from homology"/>
<accession>A0ABU5MV74</accession>
<dbReference type="InterPro" id="IPR051259">
    <property type="entry name" value="rRNA_Methyltransferase"/>
</dbReference>
<evidence type="ECO:0000256" key="3">
    <source>
        <dbReference type="ARBA" id="ARBA00022679"/>
    </source>
</evidence>
<dbReference type="InterPro" id="IPR053888">
    <property type="entry name" value="MRM3-like_sub_bind"/>
</dbReference>
<evidence type="ECO:0000313" key="6">
    <source>
        <dbReference type="Proteomes" id="UP001290861"/>
    </source>
</evidence>
<sequence>MDHNLKIESTKNPRVKTVNRLRKSKHRTELKQTVVEGCREIQRAFESGWPFLELYICPELYLAVDEDLLVEKIQHSGVPVFQCSEAAFRKMSYRDTPDGLMALSPLVGKSLAELKLPENPLILIAEDLEKPGNLGTILRTADATGVDAVIACDHKTDLNNPNVIRASIGTLFFMPVAEATSDEVFEWLKKNGIQSLAAVPDAETEYTGIDMNGGTAVVVGAEDEGLTDQWIKGADHAVSIPMLGKNDSLNVSTAAAILLYEAVRQRRKHL</sequence>
<evidence type="ECO:0000256" key="1">
    <source>
        <dbReference type="ARBA" id="ARBA00007228"/>
    </source>
</evidence>
<keyword evidence="6" id="KW-1185">Reference proteome</keyword>
<dbReference type="Pfam" id="PF00588">
    <property type="entry name" value="SpoU_methylase"/>
    <property type="match status" value="1"/>
</dbReference>
<evidence type="ECO:0000256" key="2">
    <source>
        <dbReference type="ARBA" id="ARBA00022603"/>
    </source>
</evidence>
<keyword evidence="3" id="KW-0808">Transferase</keyword>
<reference evidence="5 6" key="1">
    <citation type="journal article" date="2024" name="Appl. Environ. Microbiol.">
        <title>Pontiella agarivorans sp. nov., a novel marine anaerobic bacterium capable of degrading macroalgal polysaccharides and fixing nitrogen.</title>
        <authorList>
            <person name="Liu N."/>
            <person name="Kivenson V."/>
            <person name="Peng X."/>
            <person name="Cui Z."/>
            <person name="Lankiewicz T.S."/>
            <person name="Gosselin K.M."/>
            <person name="English C.J."/>
            <person name="Blair E.M."/>
            <person name="O'Malley M.A."/>
            <person name="Valentine D.L."/>
        </authorList>
    </citation>
    <scope>NUCLEOTIDE SEQUENCE [LARGE SCALE GENOMIC DNA]</scope>
    <source>
        <strain evidence="5 6">NLcol2</strain>
    </source>
</reference>
<dbReference type="GO" id="GO:0032259">
    <property type="term" value="P:methylation"/>
    <property type="evidence" value="ECO:0007669"/>
    <property type="project" value="UniProtKB-KW"/>
</dbReference>
<dbReference type="InterPro" id="IPR029064">
    <property type="entry name" value="Ribosomal_eL30-like_sf"/>
</dbReference>
<name>A0ABU5MV74_9BACT</name>
<dbReference type="InterPro" id="IPR013123">
    <property type="entry name" value="SpoU_subst-bd"/>
</dbReference>
<dbReference type="PANTHER" id="PTHR43191:SF2">
    <property type="entry name" value="RRNA METHYLTRANSFERASE 3, MITOCHONDRIAL"/>
    <property type="match status" value="1"/>
</dbReference>
<evidence type="ECO:0000313" key="5">
    <source>
        <dbReference type="EMBL" id="MDZ8117851.1"/>
    </source>
</evidence>
<organism evidence="5 6">
    <name type="scientific">Pontiella agarivorans</name>
    <dbReference type="NCBI Taxonomy" id="3038953"/>
    <lineage>
        <taxon>Bacteria</taxon>
        <taxon>Pseudomonadati</taxon>
        <taxon>Kiritimatiellota</taxon>
        <taxon>Kiritimatiellia</taxon>
        <taxon>Kiritimatiellales</taxon>
        <taxon>Pontiellaceae</taxon>
        <taxon>Pontiella</taxon>
    </lineage>
</organism>